<dbReference type="PRINTS" id="PR00176">
    <property type="entry name" value="NANEUSMPORT"/>
</dbReference>
<organism evidence="18 19">
    <name type="scientific">Glossina brevipalpis</name>
    <dbReference type="NCBI Taxonomy" id="37001"/>
    <lineage>
        <taxon>Eukaryota</taxon>
        <taxon>Metazoa</taxon>
        <taxon>Ecdysozoa</taxon>
        <taxon>Arthropoda</taxon>
        <taxon>Hexapoda</taxon>
        <taxon>Insecta</taxon>
        <taxon>Pterygota</taxon>
        <taxon>Neoptera</taxon>
        <taxon>Endopterygota</taxon>
        <taxon>Diptera</taxon>
        <taxon>Brachycera</taxon>
        <taxon>Muscomorpha</taxon>
        <taxon>Hippoboscoidea</taxon>
        <taxon>Glossinidae</taxon>
        <taxon>Glossina</taxon>
    </lineage>
</organism>
<evidence type="ECO:0000256" key="17">
    <source>
        <dbReference type="SAM" id="Phobius"/>
    </source>
</evidence>
<evidence type="ECO:0000256" key="10">
    <source>
        <dbReference type="ARBA" id="ARBA00023136"/>
    </source>
</evidence>
<keyword evidence="3 16" id="KW-0813">Transport</keyword>
<feature type="binding site" evidence="14">
    <location>
        <position position="97"/>
    </location>
    <ligand>
        <name>Na(+)</name>
        <dbReference type="ChEBI" id="CHEBI:29101"/>
        <label>1</label>
    </ligand>
</feature>
<evidence type="ECO:0000313" key="18">
    <source>
        <dbReference type="EnsemblMetazoa" id="GBRI009913-PA"/>
    </source>
</evidence>
<evidence type="ECO:0000256" key="15">
    <source>
        <dbReference type="PIRSR" id="PIRSR600175-2"/>
    </source>
</evidence>
<comment type="subcellular location">
    <subcellularLocation>
        <location evidence="1">Membrane</location>
        <topology evidence="1">Multi-pass membrane protein</topology>
    </subcellularLocation>
</comment>
<evidence type="ECO:0000256" key="16">
    <source>
        <dbReference type="RuleBase" id="RU003732"/>
    </source>
</evidence>
<keyword evidence="4 16" id="KW-0812">Transmembrane</keyword>
<keyword evidence="11" id="KW-0325">Glycoprotein</keyword>
<evidence type="ECO:0000256" key="11">
    <source>
        <dbReference type="ARBA" id="ARBA00023180"/>
    </source>
</evidence>
<keyword evidence="19" id="KW-1185">Reference proteome</keyword>
<reference evidence="19" key="1">
    <citation type="submission" date="2014-03" db="EMBL/GenBank/DDBJ databases">
        <authorList>
            <person name="Aksoy S."/>
            <person name="Warren W."/>
            <person name="Wilson R.K."/>
        </authorList>
    </citation>
    <scope>NUCLEOTIDE SEQUENCE [LARGE SCALE GENOMIC DNA]</scope>
    <source>
        <strain evidence="19">IAEA</strain>
    </source>
</reference>
<evidence type="ECO:0000256" key="1">
    <source>
        <dbReference type="ARBA" id="ARBA00004141"/>
    </source>
</evidence>
<keyword evidence="6" id="KW-0029">Amino-acid transport</keyword>
<keyword evidence="10 17" id="KW-0472">Membrane</keyword>
<feature type="transmembrane region" description="Helical" evidence="17">
    <location>
        <begin position="113"/>
        <end position="131"/>
    </location>
</feature>
<evidence type="ECO:0000256" key="8">
    <source>
        <dbReference type="ARBA" id="ARBA00023053"/>
    </source>
</evidence>
<feature type="binding site" evidence="14">
    <location>
        <position position="93"/>
    </location>
    <ligand>
        <name>Na(+)</name>
        <dbReference type="ChEBI" id="CHEBI:29101"/>
        <label>1</label>
    </ligand>
</feature>
<dbReference type="PROSITE" id="PS50267">
    <property type="entry name" value="NA_NEUROTRAN_SYMP_3"/>
    <property type="match status" value="1"/>
</dbReference>
<dbReference type="GO" id="GO:0046872">
    <property type="term" value="F:metal ion binding"/>
    <property type="evidence" value="ECO:0007669"/>
    <property type="project" value="UniProtKB-KW"/>
</dbReference>
<evidence type="ECO:0000256" key="6">
    <source>
        <dbReference type="ARBA" id="ARBA00022970"/>
    </source>
</evidence>
<keyword evidence="14" id="KW-0479">Metal-binding</keyword>
<sequence>MKDSIQYSIQRSIRIRLNVVTPRANASFVDDQGRYSVNEVDNSFNYSNNHPSSLTTKNTEHELYDLNKDNTPPERDTWGKGVEFLLSCVAMSVGLGNVWRFPFTALDNGGGAFLIPYLVVLFLVGRPIYYLEMIIGQFSSRGSVKVYDLCPAMRGVGIGQAFMMFVVGTYYEALCAIILNYVVQSFRNPLPWAYCSVEWNSNCIDSAITKEGQTNFTKLSQDMRFTDDNRTLSSSELYFTKEILNEKENINDGIGDPNWQLALGLFISWLCVFTVIVRGVKSSGKASYFLAVFPYVILIVLLVRALTLPGSVDGILYFIKPQWNKILDPKNYDQLSRLN</sequence>
<keyword evidence="5 16" id="KW-0769">Symport</keyword>
<feature type="transmembrane region" description="Helical" evidence="17">
    <location>
        <begin position="287"/>
        <end position="307"/>
    </location>
</feature>
<dbReference type="PROSITE" id="PS00610">
    <property type="entry name" value="NA_NEUROTRAN_SYMP_1"/>
    <property type="match status" value="1"/>
</dbReference>
<dbReference type="Pfam" id="PF00209">
    <property type="entry name" value="SNF"/>
    <property type="match status" value="1"/>
</dbReference>
<dbReference type="SUPFAM" id="SSF161070">
    <property type="entry name" value="SNF-like"/>
    <property type="match status" value="1"/>
</dbReference>
<keyword evidence="12" id="KW-0739">Sodium transport</keyword>
<dbReference type="InterPro" id="IPR000175">
    <property type="entry name" value="Na/ntran_symport"/>
</dbReference>
<reference evidence="18" key="2">
    <citation type="submission" date="2020-05" db="UniProtKB">
        <authorList>
            <consortium name="EnsemblMetazoa"/>
        </authorList>
    </citation>
    <scope>IDENTIFICATION</scope>
    <source>
        <strain evidence="18">IAEA</strain>
    </source>
</reference>
<dbReference type="AlphaFoldDB" id="A0A1A9W8E0"/>
<evidence type="ECO:0000256" key="4">
    <source>
        <dbReference type="ARBA" id="ARBA00022692"/>
    </source>
</evidence>
<evidence type="ECO:0000256" key="7">
    <source>
        <dbReference type="ARBA" id="ARBA00022989"/>
    </source>
</evidence>
<dbReference type="PANTHER" id="PTHR11616">
    <property type="entry name" value="SODIUM/CHLORIDE DEPENDENT TRANSPORTER"/>
    <property type="match status" value="1"/>
</dbReference>
<keyword evidence="15" id="KW-1015">Disulfide bond</keyword>
<evidence type="ECO:0000256" key="12">
    <source>
        <dbReference type="ARBA" id="ARBA00023201"/>
    </source>
</evidence>
<feature type="transmembrane region" description="Helical" evidence="17">
    <location>
        <begin position="259"/>
        <end position="280"/>
    </location>
</feature>
<keyword evidence="9" id="KW-0406">Ion transport</keyword>
<proteinExistence type="inferred from homology"/>
<dbReference type="GO" id="GO:0005283">
    <property type="term" value="F:amino acid:sodium symporter activity"/>
    <property type="evidence" value="ECO:0007669"/>
    <property type="project" value="TreeGrafter"/>
</dbReference>
<evidence type="ECO:0000256" key="13">
    <source>
        <dbReference type="ARBA" id="ARBA00037785"/>
    </source>
</evidence>
<dbReference type="Proteomes" id="UP000091820">
    <property type="component" value="Unassembled WGS sequence"/>
</dbReference>
<dbReference type="GO" id="GO:0005886">
    <property type="term" value="C:plasma membrane"/>
    <property type="evidence" value="ECO:0007669"/>
    <property type="project" value="TreeGrafter"/>
</dbReference>
<dbReference type="GO" id="GO:0015179">
    <property type="term" value="F:L-amino acid transmembrane transporter activity"/>
    <property type="evidence" value="ECO:0007669"/>
    <property type="project" value="TreeGrafter"/>
</dbReference>
<evidence type="ECO:0000313" key="19">
    <source>
        <dbReference type="Proteomes" id="UP000091820"/>
    </source>
</evidence>
<evidence type="ECO:0000256" key="9">
    <source>
        <dbReference type="ARBA" id="ARBA00023065"/>
    </source>
</evidence>
<name>A0A1A9W8E0_9MUSC</name>
<comment type="function">
    <text evidence="13">Unusual broad substrate spectrum amino acid:sodium cotransporter that promotes absorption of the D isomers of essential amino acids. Neutral amino acids are the preferred substrates, especially methionine and phenylalanine.</text>
</comment>
<dbReference type="EnsemblMetazoa" id="GBRI009913-RA">
    <property type="protein sequence ID" value="GBRI009913-PA"/>
    <property type="gene ID" value="GBRI009913"/>
</dbReference>
<dbReference type="VEuPathDB" id="VectorBase:GBRI009913"/>
<comment type="similarity">
    <text evidence="2 16">Belongs to the sodium:neurotransmitter symporter (SNF) (TC 2.A.22) family.</text>
</comment>
<evidence type="ECO:0000256" key="14">
    <source>
        <dbReference type="PIRSR" id="PIRSR600175-1"/>
    </source>
</evidence>
<keyword evidence="7 17" id="KW-1133">Transmembrane helix</keyword>
<dbReference type="PANTHER" id="PTHR11616:SF321">
    <property type="entry name" value="SODIUM-DEPENDENT NUTRIENT AMINO ACID TRANSPORTER 1-RELATED"/>
    <property type="match status" value="1"/>
</dbReference>
<evidence type="ECO:0000256" key="3">
    <source>
        <dbReference type="ARBA" id="ARBA00022448"/>
    </source>
</evidence>
<dbReference type="InterPro" id="IPR037272">
    <property type="entry name" value="SNS_sf"/>
</dbReference>
<dbReference type="GO" id="GO:0089718">
    <property type="term" value="P:amino acid import across plasma membrane"/>
    <property type="evidence" value="ECO:0007669"/>
    <property type="project" value="TreeGrafter"/>
</dbReference>
<accession>A0A1A9W8E0</accession>
<feature type="disulfide bond" evidence="15">
    <location>
        <begin position="195"/>
        <end position="203"/>
    </location>
</feature>
<feature type="transmembrane region" description="Helical" evidence="17">
    <location>
        <begin position="161"/>
        <end position="183"/>
    </location>
</feature>
<evidence type="ECO:0000256" key="2">
    <source>
        <dbReference type="ARBA" id="ARBA00006459"/>
    </source>
</evidence>
<feature type="transmembrane region" description="Helical" evidence="17">
    <location>
        <begin position="84"/>
        <end position="101"/>
    </location>
</feature>
<keyword evidence="8 14" id="KW-0915">Sodium</keyword>
<evidence type="ECO:0000256" key="5">
    <source>
        <dbReference type="ARBA" id="ARBA00022847"/>
    </source>
</evidence>
<protein>
    <recommendedName>
        <fullName evidence="16">Transporter</fullName>
    </recommendedName>
</protein>
<dbReference type="STRING" id="37001.A0A1A9W8E0"/>